<feature type="region of interest" description="Disordered" evidence="1">
    <location>
        <begin position="275"/>
        <end position="312"/>
    </location>
</feature>
<reference evidence="2 3" key="1">
    <citation type="submission" date="2018-02" db="EMBL/GenBank/DDBJ databases">
        <title>The genomes of Aspergillus section Nigri reveals drivers in fungal speciation.</title>
        <authorList>
            <consortium name="DOE Joint Genome Institute"/>
            <person name="Vesth T.C."/>
            <person name="Nybo J."/>
            <person name="Theobald S."/>
            <person name="Brandl J."/>
            <person name="Frisvad J.C."/>
            <person name="Nielsen K.F."/>
            <person name="Lyhne E.K."/>
            <person name="Kogle M.E."/>
            <person name="Kuo A."/>
            <person name="Riley R."/>
            <person name="Clum A."/>
            <person name="Nolan M."/>
            <person name="Lipzen A."/>
            <person name="Salamov A."/>
            <person name="Henrissat B."/>
            <person name="Wiebenga A."/>
            <person name="De vries R.P."/>
            <person name="Grigoriev I.V."/>
            <person name="Mortensen U.H."/>
            <person name="Andersen M.R."/>
            <person name="Baker S.E."/>
        </authorList>
    </citation>
    <scope>NUCLEOTIDE SEQUENCE [LARGE SCALE GENOMIC DNA]</scope>
    <source>
        <strain evidence="2 3">CBS 101889</strain>
    </source>
</reference>
<proteinExistence type="predicted"/>
<evidence type="ECO:0000313" key="2">
    <source>
        <dbReference type="EMBL" id="RAL07330.1"/>
    </source>
</evidence>
<evidence type="ECO:0000313" key="3">
    <source>
        <dbReference type="Proteomes" id="UP000248961"/>
    </source>
</evidence>
<dbReference type="RefSeq" id="XP_025546484.1">
    <property type="nucleotide sequence ID" value="XM_025698706.1"/>
</dbReference>
<dbReference type="STRING" id="1450537.A0A395HHV8"/>
<keyword evidence="3" id="KW-1185">Reference proteome</keyword>
<feature type="compositionally biased region" description="Basic and acidic residues" evidence="1">
    <location>
        <begin position="388"/>
        <end position="399"/>
    </location>
</feature>
<name>A0A395HHV8_ASPHC</name>
<dbReference type="GeneID" id="37202995"/>
<dbReference type="EMBL" id="KZ824334">
    <property type="protein sequence ID" value="RAL07330.1"/>
    <property type="molecule type" value="Genomic_DNA"/>
</dbReference>
<dbReference type="VEuPathDB" id="FungiDB:BO97DRAFT_446930"/>
<dbReference type="OrthoDB" id="4630416at2759"/>
<feature type="region of interest" description="Disordered" evidence="1">
    <location>
        <begin position="369"/>
        <end position="399"/>
    </location>
</feature>
<dbReference type="Proteomes" id="UP000248961">
    <property type="component" value="Unassembled WGS sequence"/>
</dbReference>
<sequence>MPWSQAITREGFSSDPAGKRAVENSDFVRGQFQHYGVTFDERQFSGWRMQNTVPPRILELKAQLHREWLNACTPEQLDPELIIEKYFGSKRQPDCTITTTVVGIPFPPSSQFRAGQMRDAASKVVGLHQETGSGPSTQMVFMGWDKDAVGRAAKGHAAKEKQELRAAEEKREYERAQLHANYCRQARKVVSPVGSYIVDSAEIEREWPDLAKDLCLDIHETEKPGTFEAEFDFGVLEGVMIVCADQAALEQYSSRADRAYEKYWADEEKVDDNDYENISDLDDADEDKRPRAGSKRKAPAPQHRGGSKKHKAASVLAYRLKMRSCETGESEINYHSENGTIEFKDGRYASFVAKANMWFVGRGVKFTARKVSDTPSSRGKEWASYSERQSETERVNRWH</sequence>
<dbReference type="AlphaFoldDB" id="A0A395HHV8"/>
<organism evidence="2 3">
    <name type="scientific">Aspergillus homomorphus (strain CBS 101889)</name>
    <dbReference type="NCBI Taxonomy" id="1450537"/>
    <lineage>
        <taxon>Eukaryota</taxon>
        <taxon>Fungi</taxon>
        <taxon>Dikarya</taxon>
        <taxon>Ascomycota</taxon>
        <taxon>Pezizomycotina</taxon>
        <taxon>Eurotiomycetes</taxon>
        <taxon>Eurotiomycetidae</taxon>
        <taxon>Eurotiales</taxon>
        <taxon>Aspergillaceae</taxon>
        <taxon>Aspergillus</taxon>
        <taxon>Aspergillus subgen. Circumdati</taxon>
    </lineage>
</organism>
<evidence type="ECO:0000256" key="1">
    <source>
        <dbReference type="SAM" id="MobiDB-lite"/>
    </source>
</evidence>
<accession>A0A395HHV8</accession>
<protein>
    <submittedName>
        <fullName evidence="2">Uncharacterized protein</fullName>
    </submittedName>
</protein>
<feature type="compositionally biased region" description="Acidic residues" evidence="1">
    <location>
        <begin position="275"/>
        <end position="285"/>
    </location>
</feature>
<gene>
    <name evidence="2" type="ORF">BO97DRAFT_446930</name>
</gene>